<dbReference type="InterPro" id="IPR023393">
    <property type="entry name" value="START-like_dom_sf"/>
</dbReference>
<protein>
    <submittedName>
        <fullName evidence="3">MLP-like protein 423</fullName>
    </submittedName>
</protein>
<dbReference type="Gene3D" id="3.30.530.20">
    <property type="match status" value="1"/>
</dbReference>
<dbReference type="SUPFAM" id="SSF55961">
    <property type="entry name" value="Bet v1-like"/>
    <property type="match status" value="1"/>
</dbReference>
<dbReference type="GeneID" id="116213095"/>
<gene>
    <name evidence="3" type="primary">LOC116213095</name>
</gene>
<accession>A0A6P8EEG1</accession>
<evidence type="ECO:0000259" key="1">
    <source>
        <dbReference type="SMART" id="SM01037"/>
    </source>
</evidence>
<dbReference type="InterPro" id="IPR051761">
    <property type="entry name" value="MLP-like_ligand-binding"/>
</dbReference>
<proteinExistence type="predicted"/>
<reference evidence="2" key="1">
    <citation type="journal article" date="2020" name="Plant Biotechnol. J.">
        <title>The pomegranate (Punica granatum L.) draft genome dissects genetic divergence between soft- and hard-seeded cultivars.</title>
        <authorList>
            <person name="Luo X."/>
            <person name="Li H."/>
            <person name="Wu Z."/>
            <person name="Yao W."/>
            <person name="Zhao P."/>
            <person name="Cao D."/>
            <person name="Yu H."/>
            <person name="Li K."/>
            <person name="Poudel K."/>
            <person name="Zhao D."/>
            <person name="Zhang F."/>
            <person name="Xia X."/>
            <person name="Chen L."/>
            <person name="Wang Q."/>
            <person name="Jing D."/>
            <person name="Cao S."/>
        </authorList>
    </citation>
    <scope>NUCLEOTIDE SEQUENCE [LARGE SCALE GENOMIC DNA]</scope>
    <source>
        <strain evidence="2">cv. Tunisia</strain>
    </source>
</reference>
<dbReference type="RefSeq" id="XP_031403768.1">
    <property type="nucleotide sequence ID" value="XM_031547908.1"/>
</dbReference>
<evidence type="ECO:0000313" key="2">
    <source>
        <dbReference type="Proteomes" id="UP000515151"/>
    </source>
</evidence>
<dbReference type="GO" id="GO:0006952">
    <property type="term" value="P:defense response"/>
    <property type="evidence" value="ECO:0007669"/>
    <property type="project" value="InterPro"/>
</dbReference>
<organism evidence="2 3">
    <name type="scientific">Punica granatum</name>
    <name type="common">Pomegranate</name>
    <dbReference type="NCBI Taxonomy" id="22663"/>
    <lineage>
        <taxon>Eukaryota</taxon>
        <taxon>Viridiplantae</taxon>
        <taxon>Streptophyta</taxon>
        <taxon>Embryophyta</taxon>
        <taxon>Tracheophyta</taxon>
        <taxon>Spermatophyta</taxon>
        <taxon>Magnoliopsida</taxon>
        <taxon>eudicotyledons</taxon>
        <taxon>Gunneridae</taxon>
        <taxon>Pentapetalae</taxon>
        <taxon>rosids</taxon>
        <taxon>malvids</taxon>
        <taxon>Myrtales</taxon>
        <taxon>Lythraceae</taxon>
        <taxon>Punica</taxon>
    </lineage>
</organism>
<dbReference type="Proteomes" id="UP000515151">
    <property type="component" value="Chromosome 7"/>
</dbReference>
<keyword evidence="2" id="KW-1185">Reference proteome</keyword>
<dbReference type="OrthoDB" id="1072116at2759"/>
<dbReference type="AlphaFoldDB" id="A0A6P8EEG1"/>
<sequence length="185" mass="20636">MEFMARLDDPIVPADALLSGFRVHLELNNIPKATKTCFRISQMAVVSGQVEIMSPADMFYGFLKDKLPQLPQLFPGIYKSFKILEGNEIRDGSVIWIEYEHGSKMTVTERLEMNESSKSMNFIVIDGDVLKHYSSCKLKIQVNTGNVEVAIEFEKATEDSPDLGSYIDLLSAVLIQLDALILGSA</sequence>
<dbReference type="InterPro" id="IPR000916">
    <property type="entry name" value="Bet_v_I/MLP"/>
</dbReference>
<reference evidence="3" key="2">
    <citation type="submission" date="2025-08" db="UniProtKB">
        <authorList>
            <consortium name="RefSeq"/>
        </authorList>
    </citation>
    <scope>IDENTIFICATION</scope>
    <source>
        <tissue evidence="3">Leaf</tissue>
    </source>
</reference>
<evidence type="ECO:0000313" key="3">
    <source>
        <dbReference type="RefSeq" id="XP_031403768.1"/>
    </source>
</evidence>
<name>A0A6P8EEG1_PUNGR</name>
<dbReference type="SMART" id="SM01037">
    <property type="entry name" value="Bet_v_1"/>
    <property type="match status" value="1"/>
</dbReference>
<feature type="domain" description="Bet v I/Major latex protein" evidence="1">
    <location>
        <begin position="41"/>
        <end position="184"/>
    </location>
</feature>
<dbReference type="Pfam" id="PF00407">
    <property type="entry name" value="Bet_v_1"/>
    <property type="match status" value="1"/>
</dbReference>
<dbReference type="PANTHER" id="PTHR31907">
    <property type="entry name" value="MLP-LIKE PROTEIN 423"/>
    <property type="match status" value="1"/>
</dbReference>